<dbReference type="AlphaFoldDB" id="A0A198A8G6"/>
<organism evidence="3 4">
    <name type="scientific">Paenibacillus oryzisoli</name>
    <dbReference type="NCBI Taxonomy" id="1850517"/>
    <lineage>
        <taxon>Bacteria</taxon>
        <taxon>Bacillati</taxon>
        <taxon>Bacillota</taxon>
        <taxon>Bacilli</taxon>
        <taxon>Bacillales</taxon>
        <taxon>Paenibacillaceae</taxon>
        <taxon>Paenibacillus</taxon>
    </lineage>
</organism>
<evidence type="ECO:0000313" key="4">
    <source>
        <dbReference type="Proteomes" id="UP000078454"/>
    </source>
</evidence>
<dbReference type="InterPro" id="IPR036582">
    <property type="entry name" value="Mao_N_sf"/>
</dbReference>
<sequence length="185" mass="20187">MKKLVVGFIAGFILATASAVYADEGLQKVEAYLRPSLPISLNGKTITLDSPPAMIDGSTYLKLRDVSKLTGLVVNWNENNQTVELGTSSSGVTNMTTNSTPSSSIQETKFKDLRAIYVNGTTYFSPADYNMAAKDGEVWGFDSITRSTHIKKKDGTSININVDDLSAVQFFNGETYINIEYYPGD</sequence>
<dbReference type="RefSeq" id="WP_068665978.1">
    <property type="nucleotide sequence ID" value="NZ_LYPB01000072.1"/>
</dbReference>
<dbReference type="STRING" id="1850517.A8708_22135"/>
<dbReference type="InterPro" id="IPR012854">
    <property type="entry name" value="Cu_amine_oxidase-like_N"/>
</dbReference>
<feature type="chain" id="PRO_5008277872" description="Copper amine oxidase-like N-terminal domain-containing protein" evidence="1">
    <location>
        <begin position="23"/>
        <end position="185"/>
    </location>
</feature>
<proteinExistence type="predicted"/>
<keyword evidence="4" id="KW-1185">Reference proteome</keyword>
<dbReference type="Proteomes" id="UP000078454">
    <property type="component" value="Unassembled WGS sequence"/>
</dbReference>
<gene>
    <name evidence="3" type="ORF">A8708_22135</name>
</gene>
<dbReference type="EMBL" id="LYPB01000072">
    <property type="protein sequence ID" value="OAS17467.1"/>
    <property type="molecule type" value="Genomic_DNA"/>
</dbReference>
<evidence type="ECO:0000259" key="2">
    <source>
        <dbReference type="Pfam" id="PF07833"/>
    </source>
</evidence>
<name>A0A198A8G6_9BACL</name>
<keyword evidence="1" id="KW-0732">Signal</keyword>
<reference evidence="3 4" key="1">
    <citation type="submission" date="2016-05" db="EMBL/GenBank/DDBJ databases">
        <title>Paenibacillus sp. 1ZS3-15 nov., isolated from the rhizosphere soil.</title>
        <authorList>
            <person name="Zhang X.X."/>
            <person name="Zhang J."/>
        </authorList>
    </citation>
    <scope>NUCLEOTIDE SEQUENCE [LARGE SCALE GENOMIC DNA]</scope>
    <source>
        <strain evidence="3 4">1ZS3-15</strain>
    </source>
</reference>
<dbReference type="Pfam" id="PF07833">
    <property type="entry name" value="Cu_amine_oxidN1"/>
    <property type="match status" value="1"/>
</dbReference>
<protein>
    <recommendedName>
        <fullName evidence="2">Copper amine oxidase-like N-terminal domain-containing protein</fullName>
    </recommendedName>
</protein>
<accession>A0A198A8G6</accession>
<dbReference type="SUPFAM" id="SSF55383">
    <property type="entry name" value="Copper amine oxidase, domain N"/>
    <property type="match status" value="1"/>
</dbReference>
<evidence type="ECO:0000313" key="3">
    <source>
        <dbReference type="EMBL" id="OAS17467.1"/>
    </source>
</evidence>
<feature type="domain" description="Copper amine oxidase-like N-terminal" evidence="2">
    <location>
        <begin position="41"/>
        <end position="124"/>
    </location>
</feature>
<feature type="signal peptide" evidence="1">
    <location>
        <begin position="1"/>
        <end position="22"/>
    </location>
</feature>
<comment type="caution">
    <text evidence="3">The sequence shown here is derived from an EMBL/GenBank/DDBJ whole genome shotgun (WGS) entry which is preliminary data.</text>
</comment>
<evidence type="ECO:0000256" key="1">
    <source>
        <dbReference type="SAM" id="SignalP"/>
    </source>
</evidence>